<dbReference type="AlphaFoldDB" id="A0A9E7NB62"/>
<dbReference type="Proteomes" id="UP001056855">
    <property type="component" value="Chromosome"/>
</dbReference>
<evidence type="ECO:0000313" key="4">
    <source>
        <dbReference type="Proteomes" id="UP001056855"/>
    </source>
</evidence>
<dbReference type="InterPro" id="IPR036291">
    <property type="entry name" value="NAD(P)-bd_dom_sf"/>
</dbReference>
<keyword evidence="4" id="KW-1185">Reference proteome</keyword>
<dbReference type="Pfam" id="PF01370">
    <property type="entry name" value="Epimerase"/>
    <property type="match status" value="1"/>
</dbReference>
<accession>A0A9E7NB62</accession>
<evidence type="ECO:0000259" key="2">
    <source>
        <dbReference type="Pfam" id="PF01370"/>
    </source>
</evidence>
<name>A0A9E7NB62_9EURY</name>
<dbReference type="Gene3D" id="3.40.50.720">
    <property type="entry name" value="NAD(P)-binding Rossmann-like Domain"/>
    <property type="match status" value="1"/>
</dbReference>
<proteinExistence type="inferred from homology"/>
<dbReference type="SUPFAM" id="SSF51735">
    <property type="entry name" value="NAD(P)-binding Rossmann-fold domains"/>
    <property type="match status" value="1"/>
</dbReference>
<dbReference type="RefSeq" id="WP_254158314.1">
    <property type="nucleotide sequence ID" value="NZ_CP100355.1"/>
</dbReference>
<protein>
    <submittedName>
        <fullName evidence="3">NAD-dependent epimerase/dehydratase family protein</fullName>
    </submittedName>
</protein>
<sequence length="321" mass="34780">MERAMRHSLVTGGAGFVGSHLTESLLEAGETVTVVDDCSNGDREHVSPEAEFVEADLTDPDSLEGLLEDIDRVYHLAASKRVDTDRPYGQFDDNTRMTRTVLEAMADADVTEIVYTSSSTVYGEAPRPTPEDYAPLEPISAYGASKLADEGLLSARAHSHGLTVWNVRFANVVGPRLRGAVIPDFIEKLRDDPETLTILGDGRQEKSYLHVEDCLAAIDHVVAHADAVDADTATSSDAGAMHTFNLGTRTTTSVDRIAAIVADELGVDPTFEYTGGDRGWTGDVPKMRLSIEKLSALGFKPRRSSDEAVRAATRELLAEFE</sequence>
<dbReference type="Gene3D" id="3.90.25.10">
    <property type="entry name" value="UDP-galactose 4-epimerase, domain 1"/>
    <property type="match status" value="2"/>
</dbReference>
<organism evidence="3 4">
    <name type="scientific">Natronosalvus rutilus</name>
    <dbReference type="NCBI Taxonomy" id="2953753"/>
    <lineage>
        <taxon>Archaea</taxon>
        <taxon>Methanobacteriati</taxon>
        <taxon>Methanobacteriota</taxon>
        <taxon>Stenosarchaea group</taxon>
        <taxon>Halobacteria</taxon>
        <taxon>Halobacteriales</taxon>
        <taxon>Natrialbaceae</taxon>
        <taxon>Natronosalvus</taxon>
    </lineage>
</organism>
<evidence type="ECO:0000256" key="1">
    <source>
        <dbReference type="ARBA" id="ARBA00007637"/>
    </source>
</evidence>
<dbReference type="KEGG" id="sawl:NGM29_00470"/>
<dbReference type="GeneID" id="73288474"/>
<dbReference type="EMBL" id="CP100355">
    <property type="protein sequence ID" value="UTF53794.1"/>
    <property type="molecule type" value="Genomic_DNA"/>
</dbReference>
<dbReference type="PANTHER" id="PTHR43000">
    <property type="entry name" value="DTDP-D-GLUCOSE 4,6-DEHYDRATASE-RELATED"/>
    <property type="match status" value="1"/>
</dbReference>
<gene>
    <name evidence="3" type="ORF">NGM29_00470</name>
</gene>
<evidence type="ECO:0000313" key="3">
    <source>
        <dbReference type="EMBL" id="UTF53794.1"/>
    </source>
</evidence>
<reference evidence="3" key="1">
    <citation type="submission" date="2022-06" db="EMBL/GenBank/DDBJ databases">
        <title>Diverse halophilic archaea isolated from saline environments.</title>
        <authorList>
            <person name="Cui H.-L."/>
        </authorList>
    </citation>
    <scope>NUCLEOTIDE SEQUENCE</scope>
    <source>
        <strain evidence="3">WLHS1</strain>
    </source>
</reference>
<dbReference type="InterPro" id="IPR001509">
    <property type="entry name" value="Epimerase_deHydtase"/>
</dbReference>
<feature type="domain" description="NAD-dependent epimerase/dehydratase" evidence="2">
    <location>
        <begin position="9"/>
        <end position="230"/>
    </location>
</feature>
<comment type="similarity">
    <text evidence="1">Belongs to the NAD(P)-dependent epimerase/dehydratase family.</text>
</comment>